<dbReference type="AlphaFoldDB" id="A0A0F9HME4"/>
<gene>
    <name evidence="1" type="ORF">LCGC14_2046150</name>
</gene>
<reference evidence="1" key="1">
    <citation type="journal article" date="2015" name="Nature">
        <title>Complex archaea that bridge the gap between prokaryotes and eukaryotes.</title>
        <authorList>
            <person name="Spang A."/>
            <person name="Saw J.H."/>
            <person name="Jorgensen S.L."/>
            <person name="Zaremba-Niedzwiedzka K."/>
            <person name="Martijn J."/>
            <person name="Lind A.E."/>
            <person name="van Eijk R."/>
            <person name="Schleper C."/>
            <person name="Guy L."/>
            <person name="Ettema T.J."/>
        </authorList>
    </citation>
    <scope>NUCLEOTIDE SEQUENCE</scope>
</reference>
<comment type="caution">
    <text evidence="1">The sequence shown here is derived from an EMBL/GenBank/DDBJ whole genome shotgun (WGS) entry which is preliminary data.</text>
</comment>
<accession>A0A0F9HME4</accession>
<organism evidence="1">
    <name type="scientific">marine sediment metagenome</name>
    <dbReference type="NCBI Taxonomy" id="412755"/>
    <lineage>
        <taxon>unclassified sequences</taxon>
        <taxon>metagenomes</taxon>
        <taxon>ecological metagenomes</taxon>
    </lineage>
</organism>
<evidence type="ECO:0000313" key="1">
    <source>
        <dbReference type="EMBL" id="KKL76312.1"/>
    </source>
</evidence>
<sequence>MSLQEPPIDPPEDYPCRCVGTEGCEGCDSRDTDECPEKEEVMDETRAIIITYDDKTRRVSFDDYVKAKLKSLREFGYPDLTLDEVISQTDKVLSGETKMGEGKLNVIGMLMVDEIKEASDG</sequence>
<protein>
    <submittedName>
        <fullName evidence="1">Uncharacterized protein</fullName>
    </submittedName>
</protein>
<name>A0A0F9HME4_9ZZZZ</name>
<proteinExistence type="predicted"/>
<dbReference type="EMBL" id="LAZR01024086">
    <property type="protein sequence ID" value="KKL76312.1"/>
    <property type="molecule type" value="Genomic_DNA"/>
</dbReference>